<dbReference type="GeneID" id="56274738"/>
<dbReference type="EMBL" id="SEZN01000017">
    <property type="protein sequence ID" value="RYU64181.1"/>
    <property type="molecule type" value="Genomic_DNA"/>
</dbReference>
<dbReference type="RefSeq" id="WP_130043334.1">
    <property type="nucleotide sequence ID" value="NZ_SEZJ01000005.1"/>
</dbReference>
<dbReference type="EMBL" id="SEZJ01000005">
    <property type="protein sequence ID" value="RYU46829.1"/>
    <property type="molecule type" value="Genomic_DNA"/>
</dbReference>
<evidence type="ECO:0000313" key="1">
    <source>
        <dbReference type="EMBL" id="RYU46829.1"/>
    </source>
</evidence>
<evidence type="ECO:0000313" key="3">
    <source>
        <dbReference type="EMBL" id="RYU64181.1"/>
    </source>
</evidence>
<reference evidence="4 5" key="1">
    <citation type="submission" date="2019-02" db="EMBL/GenBank/DDBJ databases">
        <title>Genome sequences of Aliivibrio finisterrensis strains from farmed Atlantic salmon.</title>
        <authorList>
            <person name="Bowman J.P."/>
        </authorList>
    </citation>
    <scope>NUCLEOTIDE SEQUENCE [LARGE SCALE GENOMIC DNA]</scope>
    <source>
        <strain evidence="3 6">A21</strain>
        <strain evidence="1 4">A32</strain>
        <strain evidence="2 5">A46</strain>
    </source>
</reference>
<dbReference type="EMBL" id="SEZK01000016">
    <property type="protein sequence ID" value="RYU51094.1"/>
    <property type="molecule type" value="Genomic_DNA"/>
</dbReference>
<dbReference type="Proteomes" id="UP000293465">
    <property type="component" value="Unassembled WGS sequence"/>
</dbReference>
<organism evidence="2 5">
    <name type="scientific">Aliivibrio finisterrensis</name>
    <dbReference type="NCBI Taxonomy" id="511998"/>
    <lineage>
        <taxon>Bacteria</taxon>
        <taxon>Pseudomonadati</taxon>
        <taxon>Pseudomonadota</taxon>
        <taxon>Gammaproteobacteria</taxon>
        <taxon>Vibrionales</taxon>
        <taxon>Vibrionaceae</taxon>
        <taxon>Aliivibrio</taxon>
    </lineage>
</organism>
<sequence>MNLKIKDLSGFRETLEYFEELKCLESEQRAVVNHFIKLVDDKEIISKSDLNELHNVVSVVYNAFDIDSKQLLMGVIIRSKLLNILEELLDIEITKMAVRRWKKQSKKDQVSEWFEAMQNEHKQRLKQIEDK</sequence>
<evidence type="ECO:0000313" key="5">
    <source>
        <dbReference type="Proteomes" id="UP000294063"/>
    </source>
</evidence>
<dbReference type="Proteomes" id="UP000294063">
    <property type="component" value="Unassembled WGS sequence"/>
</dbReference>
<keyword evidence="6" id="KW-1185">Reference proteome</keyword>
<dbReference type="AlphaFoldDB" id="A0A4Q5KTL5"/>
<gene>
    <name evidence="1" type="ORF">ERW49_06760</name>
    <name evidence="3" type="ORF">ERW53_10735</name>
    <name evidence="2" type="ORF">ERW57_10590</name>
</gene>
<name>A0A4Q5KTL5_9GAMM</name>
<dbReference type="Proteomes" id="UP000294166">
    <property type="component" value="Unassembled WGS sequence"/>
</dbReference>
<evidence type="ECO:0000313" key="4">
    <source>
        <dbReference type="Proteomes" id="UP000293465"/>
    </source>
</evidence>
<comment type="caution">
    <text evidence="2">The sequence shown here is derived from an EMBL/GenBank/DDBJ whole genome shotgun (WGS) entry which is preliminary data.</text>
</comment>
<protein>
    <submittedName>
        <fullName evidence="2">Uncharacterized protein</fullName>
    </submittedName>
</protein>
<evidence type="ECO:0000313" key="6">
    <source>
        <dbReference type="Proteomes" id="UP000294166"/>
    </source>
</evidence>
<accession>A0A4Q5KTL5</accession>
<proteinExistence type="predicted"/>
<evidence type="ECO:0000313" key="2">
    <source>
        <dbReference type="EMBL" id="RYU51094.1"/>
    </source>
</evidence>